<dbReference type="InterPro" id="IPR050275">
    <property type="entry name" value="PGM_Phosphatase"/>
</dbReference>
<dbReference type="InterPro" id="IPR043519">
    <property type="entry name" value="NT_sf"/>
</dbReference>
<keyword evidence="2" id="KW-1185">Reference proteome</keyword>
<dbReference type="Gene3D" id="3.40.50.1240">
    <property type="entry name" value="Phosphoglycerate mutase-like"/>
    <property type="match status" value="1"/>
</dbReference>
<dbReference type="InParanoid" id="A0A6C2YQW9"/>
<evidence type="ECO:0000313" key="2">
    <source>
        <dbReference type="Proteomes" id="UP000464378"/>
    </source>
</evidence>
<dbReference type="GO" id="GO:0005737">
    <property type="term" value="C:cytoplasm"/>
    <property type="evidence" value="ECO:0007669"/>
    <property type="project" value="TreeGrafter"/>
</dbReference>
<protein>
    <submittedName>
        <fullName evidence="1">Uncharacterized protein</fullName>
    </submittedName>
</protein>
<dbReference type="EMBL" id="LR586016">
    <property type="protein sequence ID" value="VIP03794.1"/>
    <property type="molecule type" value="Genomic_DNA"/>
</dbReference>
<evidence type="ECO:0000313" key="1">
    <source>
        <dbReference type="EMBL" id="VIP03794.1"/>
    </source>
</evidence>
<dbReference type="CDD" id="cd07067">
    <property type="entry name" value="HP_PGM_like"/>
    <property type="match status" value="1"/>
</dbReference>
<dbReference type="PANTHER" id="PTHR48100:SF1">
    <property type="entry name" value="HISTIDINE PHOSPHATASE FAMILY PROTEIN-RELATED"/>
    <property type="match status" value="1"/>
</dbReference>
<dbReference type="EMBL" id="LR593887">
    <property type="protein sequence ID" value="VTS04955.1"/>
    <property type="molecule type" value="Genomic_DNA"/>
</dbReference>
<organism evidence="1">
    <name type="scientific">Tuwongella immobilis</name>
    <dbReference type="NCBI Taxonomy" id="692036"/>
    <lineage>
        <taxon>Bacteria</taxon>
        <taxon>Pseudomonadati</taxon>
        <taxon>Planctomycetota</taxon>
        <taxon>Planctomycetia</taxon>
        <taxon>Gemmatales</taxon>
        <taxon>Gemmataceae</taxon>
        <taxon>Tuwongella</taxon>
    </lineage>
</organism>
<dbReference type="Pfam" id="PF00300">
    <property type="entry name" value="His_Phos_1"/>
    <property type="match status" value="1"/>
</dbReference>
<dbReference type="Proteomes" id="UP000464378">
    <property type="component" value="Chromosome"/>
</dbReference>
<dbReference type="InterPro" id="IPR029033">
    <property type="entry name" value="His_PPase_superfam"/>
</dbReference>
<reference evidence="1" key="1">
    <citation type="submission" date="2019-04" db="EMBL/GenBank/DDBJ databases">
        <authorList>
            <consortium name="Science for Life Laboratories"/>
        </authorList>
    </citation>
    <scope>NUCLEOTIDE SEQUENCE</scope>
    <source>
        <strain evidence="1">MBLW1</strain>
    </source>
</reference>
<dbReference type="RefSeq" id="WP_162658948.1">
    <property type="nucleotide sequence ID" value="NZ_LR593887.1"/>
</dbReference>
<dbReference type="SUPFAM" id="SSF81301">
    <property type="entry name" value="Nucleotidyltransferase"/>
    <property type="match status" value="1"/>
</dbReference>
<name>A0A6C2YQW9_9BACT</name>
<dbReference type="PANTHER" id="PTHR48100">
    <property type="entry name" value="BROAD-SPECIFICITY PHOSPHATASE YOR283W-RELATED"/>
    <property type="match status" value="1"/>
</dbReference>
<accession>A0A6C2YQW9</accession>
<sequence length="503" mass="56939">MNNGELKPRIREAIWSVVDRHASVQSATLTGSFIDRPTLEGISDIDLVLVLDRINRDRFDSLMADFTATLTPILAEFGFRLRLNPTLGPLKFNEPELAVLHVMLYSVAGHIAHVIDSPFTCLDWQRSPAIRKRSLAEVYPVFGLQPRHFLGARRSLSDYLRDFRANAVSYRELICDESGYQERKQAKPMTIRDRHEFAYHVMRFLMRNLLKLVQRRNDVATGADLPETFFAIFPVGRDRYEPLLAELTRRKLALDFDPPLAGLDAELEAFLADFEQQFRRIFEMEATTHLVFRHAETTGNRTAAGELRFLGRSDAPIHAIADSQARSIAEQLARHAPSAVWSSPAGRCRATLAALAAVFPAEFPLPMIQTDERLLEIDYGQLDGLSISEARRQFPEMFTAWARGDDPTFPGGENTEQVAQRVRAFADTIWATASGNTITCTHNGVIRCLVGELLGMPMSQWFRLQVPHLEPITVIQTREFGRFVNLPESTERALFQSFAKQPE</sequence>
<gene>
    <name evidence="1" type="ORF">GMBLW1_01660</name>
</gene>
<dbReference type="SUPFAM" id="SSF53254">
    <property type="entry name" value="Phosphoglycerate mutase-like"/>
    <property type="match status" value="1"/>
</dbReference>
<proteinExistence type="predicted"/>
<dbReference type="AlphaFoldDB" id="A0A6C2YQW9"/>
<dbReference type="SMART" id="SM00855">
    <property type="entry name" value="PGAM"/>
    <property type="match status" value="1"/>
</dbReference>
<dbReference type="InterPro" id="IPR013078">
    <property type="entry name" value="His_Pase_superF_clade-1"/>
</dbReference>
<dbReference type="GO" id="GO:0016791">
    <property type="term" value="F:phosphatase activity"/>
    <property type="evidence" value="ECO:0007669"/>
    <property type="project" value="TreeGrafter"/>
</dbReference>
<dbReference type="KEGG" id="tim:GMBLW1_01660"/>